<keyword evidence="2" id="KW-1185">Reference proteome</keyword>
<evidence type="ECO:0000313" key="1">
    <source>
        <dbReference type="EMBL" id="OYQ33465.1"/>
    </source>
</evidence>
<proteinExistence type="predicted"/>
<reference evidence="1 2" key="1">
    <citation type="submission" date="2017-07" db="EMBL/GenBank/DDBJ databases">
        <title>Niveispirillum cyanobacteriorum sp. nov., isolated from cyanobacterial aggregates in a eutrophic lake.</title>
        <authorList>
            <person name="Cai H."/>
        </authorList>
    </citation>
    <scope>NUCLEOTIDE SEQUENCE [LARGE SCALE GENOMIC DNA]</scope>
    <source>
        <strain evidence="2">TH1-14</strain>
    </source>
</reference>
<evidence type="ECO:0000313" key="2">
    <source>
        <dbReference type="Proteomes" id="UP000216998"/>
    </source>
</evidence>
<gene>
    <name evidence="1" type="ORF">CHU95_13775</name>
</gene>
<protein>
    <submittedName>
        <fullName evidence="1">Uncharacterized protein</fullName>
    </submittedName>
</protein>
<accession>A0A255YXQ6</accession>
<dbReference type="Proteomes" id="UP000216998">
    <property type="component" value="Unassembled WGS sequence"/>
</dbReference>
<organism evidence="1 2">
    <name type="scientific">Niveispirillum lacus</name>
    <dbReference type="NCBI Taxonomy" id="1981099"/>
    <lineage>
        <taxon>Bacteria</taxon>
        <taxon>Pseudomonadati</taxon>
        <taxon>Pseudomonadota</taxon>
        <taxon>Alphaproteobacteria</taxon>
        <taxon>Rhodospirillales</taxon>
        <taxon>Azospirillaceae</taxon>
        <taxon>Niveispirillum</taxon>
    </lineage>
</organism>
<sequence>MAPDSVASVRMVVRPAQGRPPSGVVASVLLVRGMAVAMTVRVRVRVWLRVVVPIRVPVRAFRLVPLQERWPAPVYPFPESVLRVSAGWAGPAWGAAVGWVARE</sequence>
<name>A0A255YXQ6_9PROT</name>
<dbReference type="AlphaFoldDB" id="A0A255YXQ6"/>
<dbReference type="EMBL" id="NOXU01000030">
    <property type="protein sequence ID" value="OYQ33465.1"/>
    <property type="molecule type" value="Genomic_DNA"/>
</dbReference>
<comment type="caution">
    <text evidence="1">The sequence shown here is derived from an EMBL/GenBank/DDBJ whole genome shotgun (WGS) entry which is preliminary data.</text>
</comment>